<dbReference type="InterPro" id="IPR009010">
    <property type="entry name" value="Asp_de-COase-like_dom_sf"/>
</dbReference>
<evidence type="ECO:0000259" key="11">
    <source>
        <dbReference type="Pfam" id="PF01568"/>
    </source>
</evidence>
<dbReference type="NCBIfam" id="TIGR01701">
    <property type="entry name" value="Fdhalpha-like"/>
    <property type="match status" value="1"/>
</dbReference>
<reference evidence="12" key="1">
    <citation type="submission" date="2020-07" db="EMBL/GenBank/DDBJ databases">
        <authorList>
            <person name="Tarantini F.S."/>
            <person name="Hong K.W."/>
            <person name="Chan K.G."/>
        </authorList>
    </citation>
    <scope>NUCLEOTIDE SEQUENCE</scope>
    <source>
        <strain evidence="12">32-07</strain>
    </source>
</reference>
<proteinExistence type="inferred from homology"/>
<protein>
    <submittedName>
        <fullName evidence="12">FdhF/YdeP family oxidoreductase</fullName>
    </submittedName>
</protein>
<dbReference type="Gene3D" id="3.40.228.10">
    <property type="entry name" value="Dimethylsulfoxide Reductase, domain 2"/>
    <property type="match status" value="1"/>
</dbReference>
<name>A0ABX8QQH2_9ACTN</name>
<keyword evidence="7" id="KW-0560">Oxidoreductase</keyword>
<dbReference type="PANTHER" id="PTHR43105:SF4">
    <property type="entry name" value="PROTEIN YDEP"/>
    <property type="match status" value="1"/>
</dbReference>
<evidence type="ECO:0000256" key="4">
    <source>
        <dbReference type="ARBA" id="ARBA00022485"/>
    </source>
</evidence>
<dbReference type="InterPro" id="IPR006656">
    <property type="entry name" value="Mopterin_OxRdtase"/>
</dbReference>
<feature type="domain" description="Molybdopterin oxidoreductase" evidence="10">
    <location>
        <begin position="124"/>
        <end position="493"/>
    </location>
</feature>
<evidence type="ECO:0000256" key="8">
    <source>
        <dbReference type="ARBA" id="ARBA00023004"/>
    </source>
</evidence>
<evidence type="ECO:0000256" key="9">
    <source>
        <dbReference type="ARBA" id="ARBA00023014"/>
    </source>
</evidence>
<evidence type="ECO:0000256" key="6">
    <source>
        <dbReference type="ARBA" id="ARBA00022723"/>
    </source>
</evidence>
<dbReference type="RefSeq" id="WP_231333507.1">
    <property type="nucleotide sequence ID" value="NZ_CP059572.1"/>
</dbReference>
<evidence type="ECO:0000256" key="1">
    <source>
        <dbReference type="ARBA" id="ARBA00001942"/>
    </source>
</evidence>
<dbReference type="InterPro" id="IPR041953">
    <property type="entry name" value="YdeP_MopB"/>
</dbReference>
<gene>
    <name evidence="12" type="ORF">AGRA3207_001148</name>
</gene>
<evidence type="ECO:0000256" key="3">
    <source>
        <dbReference type="ARBA" id="ARBA00010312"/>
    </source>
</evidence>
<dbReference type="PIRSF" id="PIRSF000144">
    <property type="entry name" value="CbbBc"/>
    <property type="match status" value="1"/>
</dbReference>
<comment type="cofactor">
    <cofactor evidence="1">
        <name>Mo-bis(molybdopterin guanine dinucleotide)</name>
        <dbReference type="ChEBI" id="CHEBI:60539"/>
    </cofactor>
</comment>
<dbReference type="CDD" id="cd02787">
    <property type="entry name" value="MopB_CT_ydeP"/>
    <property type="match status" value="1"/>
</dbReference>
<keyword evidence="9" id="KW-0411">Iron-sulfur</keyword>
<dbReference type="SUPFAM" id="SSF50692">
    <property type="entry name" value="ADC-like"/>
    <property type="match status" value="1"/>
</dbReference>
<evidence type="ECO:0000256" key="7">
    <source>
        <dbReference type="ARBA" id="ARBA00023002"/>
    </source>
</evidence>
<dbReference type="InterPro" id="IPR006657">
    <property type="entry name" value="MoPterin_dinucl-bd_dom"/>
</dbReference>
<dbReference type="InterPro" id="IPR037951">
    <property type="entry name" value="MopB_CT_YdeP"/>
</dbReference>
<dbReference type="SUPFAM" id="SSF53706">
    <property type="entry name" value="Formate dehydrogenase/DMSO reductase, domains 1-3"/>
    <property type="match status" value="1"/>
</dbReference>
<evidence type="ECO:0000313" key="12">
    <source>
        <dbReference type="EMBL" id="QXJ20434.1"/>
    </source>
</evidence>
<keyword evidence="6" id="KW-0479">Metal-binding</keyword>
<dbReference type="Proteomes" id="UP001049518">
    <property type="component" value="Chromosome"/>
</dbReference>
<comment type="similarity">
    <text evidence="3">Belongs to the prokaryotic molybdopterin-containing oxidoreductase family.</text>
</comment>
<dbReference type="EMBL" id="CP059572">
    <property type="protein sequence ID" value="QXJ20434.1"/>
    <property type="molecule type" value="Genomic_DNA"/>
</dbReference>
<evidence type="ECO:0000256" key="5">
    <source>
        <dbReference type="ARBA" id="ARBA00022505"/>
    </source>
</evidence>
<accession>A0ABX8QQH2</accession>
<sequence>MSRKAPADDFDPADDTAGVGVSKPKAWAAGVPGVTAALRQSYGQMGVRRTALTLLRVNQKQGFDCPGCAWPEDDHRHLAEFCENGAKAVAEEATTRRVTREFFARHSVADLAVRSDHWLGQQGRLTEPMILRAGSGHYEPVSWDEAFGLLASELNALDSPDEAVFYTSGRTSNEAAFAYQLFARAFGTNNLPDCSNMCHESSGSALVETIGIGKGSVLLEDLYQADLIFVVGQNPGTNHPRMLSALERAKRAGARIVAVNPLPEAGLMRFKNPQRASGVTGRGTGLADRFLQIRLNGDLALFQALNRLLLESDAPDALDRGFLDAHAHGFEAFRDHVLGLDWDTVLEATGLGRDEITATFGDVLAARRIVVCWAMGLTQHRNSVPTIREVVNFLLLRGNIGRPGAGVCPVRGHSNVQGDRTMGIYEKPAPAFLDALAREFSFEPPREHGLDTVEAIRAMRDGRARVFLGMGGNFVRATPDSAVTEAALRRCRLTAQVSTKLNRSHTVTGAQALILPTLGRTERDVQESGPQLVSVEDSMGMVHGSRGRLAPAAGHLLSEVAIVCRLARATLAGGEFGWEAMERDYDVIRDRISRVVPGFADYNVRVRRPGGFTLPHAPRDERRFPTATGKANLTVNALEVLRVPEGRLLLQTVRSHDQYNTTIYGLDDRYRGIRAGRRVIFVNPLDLAALGVADGAVVDLVSEWEDGVERRAPSFRVVSYPTARGCAAAYFPETNVLVPLDSTADVSNTPTSKSIVIRLE</sequence>
<organism evidence="12 13">
    <name type="scientific">Actinomadura graeca</name>
    <dbReference type="NCBI Taxonomy" id="2750812"/>
    <lineage>
        <taxon>Bacteria</taxon>
        <taxon>Bacillati</taxon>
        <taxon>Actinomycetota</taxon>
        <taxon>Actinomycetes</taxon>
        <taxon>Streptosporangiales</taxon>
        <taxon>Thermomonosporaceae</taxon>
        <taxon>Actinomadura</taxon>
    </lineage>
</organism>
<dbReference type="InterPro" id="IPR050123">
    <property type="entry name" value="Prok_molybdopt-oxidoreductase"/>
</dbReference>
<comment type="cofactor">
    <cofactor evidence="2">
        <name>[4Fe-4S] cluster</name>
        <dbReference type="ChEBI" id="CHEBI:49883"/>
    </cofactor>
</comment>
<dbReference type="CDD" id="cd02767">
    <property type="entry name" value="MopB_ydeP"/>
    <property type="match status" value="1"/>
</dbReference>
<keyword evidence="4" id="KW-0004">4Fe-4S</keyword>
<dbReference type="Gene3D" id="3.40.50.740">
    <property type="match status" value="1"/>
</dbReference>
<keyword evidence="8" id="KW-0408">Iron</keyword>
<dbReference type="Pfam" id="PF01568">
    <property type="entry name" value="Molydop_binding"/>
    <property type="match status" value="1"/>
</dbReference>
<keyword evidence="13" id="KW-1185">Reference proteome</keyword>
<feature type="domain" description="Molybdopterin dinucleotide-binding" evidence="11">
    <location>
        <begin position="648"/>
        <end position="754"/>
    </location>
</feature>
<keyword evidence="5" id="KW-0500">Molybdenum</keyword>
<dbReference type="Pfam" id="PF00384">
    <property type="entry name" value="Molybdopterin"/>
    <property type="match status" value="1"/>
</dbReference>
<dbReference type="PANTHER" id="PTHR43105">
    <property type="entry name" value="RESPIRATORY NITRATE REDUCTASE"/>
    <property type="match status" value="1"/>
</dbReference>
<evidence type="ECO:0000256" key="2">
    <source>
        <dbReference type="ARBA" id="ARBA00001966"/>
    </source>
</evidence>
<dbReference type="InterPro" id="IPR010046">
    <property type="entry name" value="Mopterin_OxRdtse_a_bac"/>
</dbReference>
<evidence type="ECO:0000259" key="10">
    <source>
        <dbReference type="Pfam" id="PF00384"/>
    </source>
</evidence>
<evidence type="ECO:0000313" key="13">
    <source>
        <dbReference type="Proteomes" id="UP001049518"/>
    </source>
</evidence>